<feature type="compositionally biased region" description="Low complexity" evidence="7">
    <location>
        <begin position="8"/>
        <end position="21"/>
    </location>
</feature>
<feature type="region of interest" description="Disordered" evidence="7">
    <location>
        <begin position="212"/>
        <end position="239"/>
    </location>
</feature>
<feature type="region of interest" description="Disordered" evidence="7">
    <location>
        <begin position="104"/>
        <end position="154"/>
    </location>
</feature>
<dbReference type="GO" id="GO:0005819">
    <property type="term" value="C:spindle"/>
    <property type="evidence" value="ECO:0007669"/>
    <property type="project" value="UniProtKB-SubCell"/>
</dbReference>
<dbReference type="PANTHER" id="PTHR18916">
    <property type="entry name" value="DYNACTIN 1-RELATED MICROTUBULE-BINDING"/>
    <property type="match status" value="1"/>
</dbReference>
<dbReference type="Pfam" id="PF01302">
    <property type="entry name" value="CAP_GLY"/>
    <property type="match status" value="1"/>
</dbReference>
<dbReference type="PROSITE" id="PS50245">
    <property type="entry name" value="CAP_GLY_2"/>
    <property type="match status" value="1"/>
</dbReference>
<keyword evidence="6" id="KW-0206">Cytoskeleton</keyword>
<reference evidence="9 10" key="1">
    <citation type="journal article" date="2008" name="Nature">
        <title>The genome of the choanoflagellate Monosiga brevicollis and the origin of metazoans.</title>
        <authorList>
            <consortium name="JGI Sequencing"/>
            <person name="King N."/>
            <person name="Westbrook M.J."/>
            <person name="Young S.L."/>
            <person name="Kuo A."/>
            <person name="Abedin M."/>
            <person name="Chapman J."/>
            <person name="Fairclough S."/>
            <person name="Hellsten U."/>
            <person name="Isogai Y."/>
            <person name="Letunic I."/>
            <person name="Marr M."/>
            <person name="Pincus D."/>
            <person name="Putnam N."/>
            <person name="Rokas A."/>
            <person name="Wright K.J."/>
            <person name="Zuzow R."/>
            <person name="Dirks W."/>
            <person name="Good M."/>
            <person name="Goodstein D."/>
            <person name="Lemons D."/>
            <person name="Li W."/>
            <person name="Lyons J.B."/>
            <person name="Morris A."/>
            <person name="Nichols S."/>
            <person name="Richter D.J."/>
            <person name="Salamov A."/>
            <person name="Bork P."/>
            <person name="Lim W.A."/>
            <person name="Manning G."/>
            <person name="Miller W.T."/>
            <person name="McGinnis W."/>
            <person name="Shapiro H."/>
            <person name="Tjian R."/>
            <person name="Grigoriev I.V."/>
            <person name="Rokhsar D."/>
        </authorList>
    </citation>
    <scope>NUCLEOTIDE SEQUENCE [LARGE SCALE GENOMIC DNA]</scope>
    <source>
        <strain evidence="10">MX1 / ATCC 50154</strain>
    </source>
</reference>
<dbReference type="KEGG" id="mbr:MONBRDRAFT_12256"/>
<dbReference type="PROSITE" id="PS00845">
    <property type="entry name" value="CAP_GLY_1"/>
    <property type="match status" value="1"/>
</dbReference>
<dbReference type="Proteomes" id="UP000001357">
    <property type="component" value="Unassembled WGS sequence"/>
</dbReference>
<dbReference type="GO" id="GO:0030286">
    <property type="term" value="C:dynein complex"/>
    <property type="evidence" value="ECO:0007669"/>
    <property type="project" value="UniProtKB-KW"/>
</dbReference>
<protein>
    <recommendedName>
        <fullName evidence="8">CAP-Gly domain-containing protein</fullName>
    </recommendedName>
</protein>
<dbReference type="InParanoid" id="A9VBP7"/>
<comment type="subcellular location">
    <subcellularLocation>
        <location evidence="1">Cytoplasm</location>
        <location evidence="1">Cytoskeleton</location>
        <location evidence="1">Spindle</location>
    </subcellularLocation>
</comment>
<feature type="region of interest" description="Disordered" evidence="7">
    <location>
        <begin position="282"/>
        <end position="301"/>
    </location>
</feature>
<keyword evidence="3" id="KW-0493">Microtubule</keyword>
<dbReference type="GO" id="GO:0005874">
    <property type="term" value="C:microtubule"/>
    <property type="evidence" value="ECO:0007669"/>
    <property type="project" value="UniProtKB-KW"/>
</dbReference>
<feature type="domain" description="CAP-Gly" evidence="8">
    <location>
        <begin position="51"/>
        <end position="94"/>
    </location>
</feature>
<sequence length="528" mass="56198">MPDDMSFRSRSSSINGSRRASLLARKEPDVRVGDRVTSLDGTRVGTARYVGNVGFKVGRWVGIELDEGLEGKNNGTVQDKTYFVCDENRGVFLPLANVELVDGPRAHSGASSSSRPSHSHLSSPPRSQLNHSMVASTPTTPKGSSTPATSGRLHSRATVTHLSEAAVGDIVSALRNDLDHLRQAIAEVQTSSSAAATSAAAAAAGVVARPAPASGAEADGDDGADAQAPTASQSGLSAEAEAGVQRVAEALVELQQRLAEKDAIIAERDATITELQREAAEARAKQQSHAEAKAQAEQRADLAREKNQIELDRLHGEQGVLNSKVETLELQLAEAQQETQELRDQLSAAREQQATATAAPAAVVPPEVGAWENEKEAMLMQKELLEERIQELEKEADGLRGQVKSLEQDAEVQRDAAPRRPSSLLAQDREDLQNLLTAHFEQIQALKNLQHGTGPGTDVQAALCSQLDTVLASQLQHLTKRLTQCEDAVDVFLSQTSPLASAAVSNGVLINGAEDTTPPTDLDGDEFF</sequence>
<dbReference type="AlphaFoldDB" id="A9VBP7"/>
<feature type="region of interest" description="Disordered" evidence="7">
    <location>
        <begin position="1"/>
        <end position="22"/>
    </location>
</feature>
<dbReference type="Gene3D" id="2.30.30.190">
    <property type="entry name" value="CAP Gly-rich-like domain"/>
    <property type="match status" value="1"/>
</dbReference>
<feature type="compositionally biased region" description="Low complexity" evidence="7">
    <location>
        <begin position="135"/>
        <end position="151"/>
    </location>
</feature>
<proteinExistence type="predicted"/>
<organism evidence="9 10">
    <name type="scientific">Monosiga brevicollis</name>
    <name type="common">Choanoflagellate</name>
    <dbReference type="NCBI Taxonomy" id="81824"/>
    <lineage>
        <taxon>Eukaryota</taxon>
        <taxon>Choanoflagellata</taxon>
        <taxon>Craspedida</taxon>
        <taxon>Salpingoecidae</taxon>
        <taxon>Monosiga</taxon>
    </lineage>
</organism>
<evidence type="ECO:0000313" key="9">
    <source>
        <dbReference type="EMBL" id="EDQ85014.1"/>
    </source>
</evidence>
<keyword evidence="4" id="KW-0243">Dynein</keyword>
<dbReference type="OMA" id="SSHRREM"/>
<evidence type="ECO:0000256" key="3">
    <source>
        <dbReference type="ARBA" id="ARBA00022701"/>
    </source>
</evidence>
<dbReference type="InterPro" id="IPR000938">
    <property type="entry name" value="CAP-Gly_domain"/>
</dbReference>
<dbReference type="SMART" id="SM01052">
    <property type="entry name" value="CAP_GLY"/>
    <property type="match status" value="1"/>
</dbReference>
<feature type="compositionally biased region" description="Low complexity" evidence="7">
    <location>
        <begin position="106"/>
        <end position="127"/>
    </location>
</feature>
<keyword evidence="10" id="KW-1185">Reference proteome</keyword>
<dbReference type="RefSeq" id="XP_001750184.1">
    <property type="nucleotide sequence ID" value="XM_001750132.1"/>
</dbReference>
<evidence type="ECO:0000259" key="8">
    <source>
        <dbReference type="PROSITE" id="PS50245"/>
    </source>
</evidence>
<name>A9VBP7_MONBE</name>
<evidence type="ECO:0000256" key="2">
    <source>
        <dbReference type="ARBA" id="ARBA00022490"/>
    </source>
</evidence>
<evidence type="ECO:0000256" key="1">
    <source>
        <dbReference type="ARBA" id="ARBA00004186"/>
    </source>
</evidence>
<dbReference type="eggNOG" id="KOG4568">
    <property type="taxonomic scope" value="Eukaryota"/>
</dbReference>
<dbReference type="InterPro" id="IPR036859">
    <property type="entry name" value="CAP-Gly_dom_sf"/>
</dbReference>
<evidence type="ECO:0000313" key="10">
    <source>
        <dbReference type="Proteomes" id="UP000001357"/>
    </source>
</evidence>
<evidence type="ECO:0000256" key="6">
    <source>
        <dbReference type="ARBA" id="ARBA00023212"/>
    </source>
</evidence>
<evidence type="ECO:0000256" key="7">
    <source>
        <dbReference type="SAM" id="MobiDB-lite"/>
    </source>
</evidence>
<evidence type="ECO:0000256" key="4">
    <source>
        <dbReference type="ARBA" id="ARBA00023017"/>
    </source>
</evidence>
<accession>A9VBP7</accession>
<keyword evidence="2" id="KW-0963">Cytoplasm</keyword>
<dbReference type="STRING" id="81824.A9VBP7"/>
<dbReference type="SUPFAM" id="SSF74924">
    <property type="entry name" value="Cap-Gly domain"/>
    <property type="match status" value="1"/>
</dbReference>
<evidence type="ECO:0000256" key="5">
    <source>
        <dbReference type="ARBA" id="ARBA00023054"/>
    </source>
</evidence>
<dbReference type="PANTHER" id="PTHR18916:SF6">
    <property type="entry name" value="DYNACTIN SUBUNIT 1"/>
    <property type="match status" value="1"/>
</dbReference>
<keyword evidence="5" id="KW-0175">Coiled coil</keyword>
<dbReference type="GeneID" id="5895482"/>
<dbReference type="EMBL" id="CH991578">
    <property type="protein sequence ID" value="EDQ85014.1"/>
    <property type="molecule type" value="Genomic_DNA"/>
</dbReference>
<gene>
    <name evidence="9" type="ORF">MONBRDRAFT_12256</name>
</gene>